<keyword evidence="2" id="KW-1185">Reference proteome</keyword>
<evidence type="ECO:0000313" key="1">
    <source>
        <dbReference type="EMBL" id="ABB24043.1"/>
    </source>
</evidence>
<name>Q3B3N8_CHLL3</name>
<accession>Q3B3N8</accession>
<dbReference type="Proteomes" id="UP000002709">
    <property type="component" value="Chromosome"/>
</dbReference>
<sequence length="81" mass="8712">MQTIYADGIANIMLIDGVIRMDLVNVTKIEDQQASVRPVAAVAMSMQGMLRTHAELGKAIEKMVADGILTKNEPAQSLNGN</sequence>
<reference evidence="2" key="1">
    <citation type="submission" date="2005-08" db="EMBL/GenBank/DDBJ databases">
        <title>Complete sequence of Pelodictyon luteolum DSM 273.</title>
        <authorList>
            <consortium name="US DOE Joint Genome Institute"/>
            <person name="Copeland A."/>
            <person name="Lucas S."/>
            <person name="Lapidus A."/>
            <person name="Barry K."/>
            <person name="Detter J.C."/>
            <person name="Glavina T."/>
            <person name="Hammon N."/>
            <person name="Israni S."/>
            <person name="Pitluck S."/>
            <person name="Bryant D."/>
            <person name="Schmutz J."/>
            <person name="Larimer F."/>
            <person name="Land M."/>
            <person name="Kyrpides N."/>
            <person name="Ivanova N."/>
            <person name="Richardson P."/>
        </authorList>
    </citation>
    <scope>NUCLEOTIDE SEQUENCE [LARGE SCALE GENOMIC DNA]</scope>
    <source>
        <strain evidence="2">DSM 273 / BCRC 81028 / 2530</strain>
    </source>
</reference>
<dbReference type="HOGENOM" id="CLU_2570747_0_0_10"/>
<evidence type="ECO:0000313" key="2">
    <source>
        <dbReference type="Proteomes" id="UP000002709"/>
    </source>
</evidence>
<gene>
    <name evidence="1" type="ordered locus">Plut_1181</name>
</gene>
<dbReference type="EMBL" id="CP000096">
    <property type="protein sequence ID" value="ABB24043.1"/>
    <property type="molecule type" value="Genomic_DNA"/>
</dbReference>
<dbReference type="RefSeq" id="WP_011357915.1">
    <property type="nucleotide sequence ID" value="NC_007512.1"/>
</dbReference>
<proteinExistence type="predicted"/>
<dbReference type="AlphaFoldDB" id="Q3B3N8"/>
<dbReference type="KEGG" id="plt:Plut_1181"/>
<protein>
    <submittedName>
        <fullName evidence="1">Uncharacterized protein</fullName>
    </submittedName>
</protein>
<dbReference type="OrthoDB" id="595311at2"/>
<organism evidence="1 2">
    <name type="scientific">Chlorobium luteolum (strain DSM 273 / BCRC 81028 / 2530)</name>
    <name type="common">Pelodictyon luteolum</name>
    <dbReference type="NCBI Taxonomy" id="319225"/>
    <lineage>
        <taxon>Bacteria</taxon>
        <taxon>Pseudomonadati</taxon>
        <taxon>Chlorobiota</taxon>
        <taxon>Chlorobiia</taxon>
        <taxon>Chlorobiales</taxon>
        <taxon>Chlorobiaceae</taxon>
        <taxon>Chlorobium/Pelodictyon group</taxon>
        <taxon>Pelodictyon</taxon>
    </lineage>
</organism>